<proteinExistence type="predicted"/>
<dbReference type="GO" id="GO:0000175">
    <property type="term" value="F:3'-5'-RNA exonuclease activity"/>
    <property type="evidence" value="ECO:0007669"/>
    <property type="project" value="TreeGrafter"/>
</dbReference>
<dbReference type="STRING" id="542762.A0A4S4DV41"/>
<accession>A0A4S4DV41</accession>
<name>A0A4S4DV41_CAMSN</name>
<gene>
    <name evidence="1" type="ORF">TEA_003695</name>
</gene>
<dbReference type="AlphaFoldDB" id="A0A4S4DV41"/>
<protein>
    <submittedName>
        <fullName evidence="1">Uncharacterized protein</fullName>
    </submittedName>
</protein>
<dbReference type="Proteomes" id="UP000306102">
    <property type="component" value="Unassembled WGS sequence"/>
</dbReference>
<dbReference type="EMBL" id="SDRB02010206">
    <property type="protein sequence ID" value="THG07173.1"/>
    <property type="molecule type" value="Genomic_DNA"/>
</dbReference>
<dbReference type="InterPro" id="IPR050180">
    <property type="entry name" value="RNR_Ribonuclease"/>
</dbReference>
<sequence length="302" mass="33515">MLCLLKWIQWYTGKTRVHKLFHLWPHIILSSGVTIDILLTEARVLGLGPRSMSIYVHKLAIEQRIYYDEVEDLMVEWLDATSTLVLNLSTHKRLQRRGSPGKCRTLEDVALIMSPFDLAFDFPGDSGNRGGAKAINDLSTSFASQTVGDTGVSISKSEFSDGIEIEPPVFPLTVSLFSTIPIALHAVGGDGGPLDIGARLYMSSYLRNIHIDGVNIYIDSVNIHIDDVNIHIRDILSIDVDDDLRSPLSSRFLLSGASRLRSSSLKKPPEPLRRAVADCLGFHCIHSCLNSQLYICVFINLI</sequence>
<reference evidence="1 2" key="1">
    <citation type="journal article" date="2018" name="Proc. Natl. Acad. Sci. U.S.A.">
        <title>Draft genome sequence of Camellia sinensis var. sinensis provides insights into the evolution of the tea genome and tea quality.</title>
        <authorList>
            <person name="Wei C."/>
            <person name="Yang H."/>
            <person name="Wang S."/>
            <person name="Zhao J."/>
            <person name="Liu C."/>
            <person name="Gao L."/>
            <person name="Xia E."/>
            <person name="Lu Y."/>
            <person name="Tai Y."/>
            <person name="She G."/>
            <person name="Sun J."/>
            <person name="Cao H."/>
            <person name="Tong W."/>
            <person name="Gao Q."/>
            <person name="Li Y."/>
            <person name="Deng W."/>
            <person name="Jiang X."/>
            <person name="Wang W."/>
            <person name="Chen Q."/>
            <person name="Zhang S."/>
            <person name="Li H."/>
            <person name="Wu J."/>
            <person name="Wang P."/>
            <person name="Li P."/>
            <person name="Shi C."/>
            <person name="Zheng F."/>
            <person name="Jian J."/>
            <person name="Huang B."/>
            <person name="Shan D."/>
            <person name="Shi M."/>
            <person name="Fang C."/>
            <person name="Yue Y."/>
            <person name="Li F."/>
            <person name="Li D."/>
            <person name="Wei S."/>
            <person name="Han B."/>
            <person name="Jiang C."/>
            <person name="Yin Y."/>
            <person name="Xia T."/>
            <person name="Zhang Z."/>
            <person name="Bennetzen J.L."/>
            <person name="Zhao S."/>
            <person name="Wan X."/>
        </authorList>
    </citation>
    <scope>NUCLEOTIDE SEQUENCE [LARGE SCALE GENOMIC DNA]</scope>
    <source>
        <strain evidence="2">cv. Shuchazao</strain>
        <tissue evidence="1">Leaf</tissue>
    </source>
</reference>
<evidence type="ECO:0000313" key="2">
    <source>
        <dbReference type="Proteomes" id="UP000306102"/>
    </source>
</evidence>
<dbReference type="GO" id="GO:0000932">
    <property type="term" value="C:P-body"/>
    <property type="evidence" value="ECO:0007669"/>
    <property type="project" value="TreeGrafter"/>
</dbReference>
<evidence type="ECO:0000313" key="1">
    <source>
        <dbReference type="EMBL" id="THG07173.1"/>
    </source>
</evidence>
<dbReference type="GO" id="GO:0006402">
    <property type="term" value="P:mRNA catabolic process"/>
    <property type="evidence" value="ECO:0007669"/>
    <property type="project" value="TreeGrafter"/>
</dbReference>
<dbReference type="PANTHER" id="PTHR23355:SF9">
    <property type="entry name" value="DIS3-LIKE EXONUCLEASE 2"/>
    <property type="match status" value="1"/>
</dbReference>
<organism evidence="1 2">
    <name type="scientific">Camellia sinensis var. sinensis</name>
    <name type="common">China tea</name>
    <dbReference type="NCBI Taxonomy" id="542762"/>
    <lineage>
        <taxon>Eukaryota</taxon>
        <taxon>Viridiplantae</taxon>
        <taxon>Streptophyta</taxon>
        <taxon>Embryophyta</taxon>
        <taxon>Tracheophyta</taxon>
        <taxon>Spermatophyta</taxon>
        <taxon>Magnoliopsida</taxon>
        <taxon>eudicotyledons</taxon>
        <taxon>Gunneridae</taxon>
        <taxon>Pentapetalae</taxon>
        <taxon>asterids</taxon>
        <taxon>Ericales</taxon>
        <taxon>Theaceae</taxon>
        <taxon>Camellia</taxon>
    </lineage>
</organism>
<comment type="caution">
    <text evidence="1">The sequence shown here is derived from an EMBL/GenBank/DDBJ whole genome shotgun (WGS) entry which is preliminary data.</text>
</comment>
<dbReference type="PANTHER" id="PTHR23355">
    <property type="entry name" value="RIBONUCLEASE"/>
    <property type="match status" value="1"/>
</dbReference>
<keyword evidence="2" id="KW-1185">Reference proteome</keyword>